<evidence type="ECO:0000256" key="1">
    <source>
        <dbReference type="SAM" id="MobiDB-lite"/>
    </source>
</evidence>
<feature type="region of interest" description="Disordered" evidence="1">
    <location>
        <begin position="1"/>
        <end position="20"/>
    </location>
</feature>
<name>H6SQL6_PARPM</name>
<dbReference type="InterPro" id="IPR055245">
    <property type="entry name" value="HTH_proteobacteria"/>
</dbReference>
<proteinExistence type="predicted"/>
<feature type="domain" description="Winged helix-turn-helix" evidence="2">
    <location>
        <begin position="19"/>
        <end position="67"/>
    </location>
</feature>
<gene>
    <name evidence="3" type="ORF">RSPPHO_00705</name>
</gene>
<accession>H6SQL6</accession>
<dbReference type="PATRIC" id="fig|1150469.3.peg.809"/>
<evidence type="ECO:0000313" key="3">
    <source>
        <dbReference type="EMBL" id="CCG07331.1"/>
    </source>
</evidence>
<reference evidence="3 4" key="1">
    <citation type="submission" date="2012-02" db="EMBL/GenBank/DDBJ databases">
        <title>Shotgun genome sequence of Phaeospirillum photometricum DSM 122.</title>
        <authorList>
            <person name="Duquesne K."/>
            <person name="Sturgis J."/>
        </authorList>
    </citation>
    <scope>NUCLEOTIDE SEQUENCE [LARGE SCALE GENOMIC DNA]</scope>
    <source>
        <strain evidence="4">DSM122</strain>
    </source>
</reference>
<dbReference type="KEGG" id="rpm:RSPPHO_00705"/>
<keyword evidence="4" id="KW-1185">Reference proteome</keyword>
<protein>
    <recommendedName>
        <fullName evidence="2">Winged helix-turn-helix domain-containing protein</fullName>
    </recommendedName>
</protein>
<dbReference type="EMBL" id="HE663493">
    <property type="protein sequence ID" value="CCG07331.1"/>
    <property type="molecule type" value="Genomic_DNA"/>
</dbReference>
<dbReference type="HOGENOM" id="CLU_2603742_0_0_5"/>
<sequence>MSTSMDFAQPPLPRRRRQPQKDLILGHLRHVGPLTADEARAAYGVRRLAARVSELKEDGYAVARTMVDGVAVYRLEGVS</sequence>
<dbReference type="RefSeq" id="WP_014413971.1">
    <property type="nucleotide sequence ID" value="NC_017059.1"/>
</dbReference>
<evidence type="ECO:0000259" key="2">
    <source>
        <dbReference type="Pfam" id="PF14090"/>
    </source>
</evidence>
<dbReference type="Proteomes" id="UP000033220">
    <property type="component" value="Chromosome DSM 122"/>
</dbReference>
<evidence type="ECO:0000313" key="4">
    <source>
        <dbReference type="Proteomes" id="UP000033220"/>
    </source>
</evidence>
<dbReference type="Pfam" id="PF14090">
    <property type="entry name" value="HTH_39"/>
    <property type="match status" value="1"/>
</dbReference>
<dbReference type="OrthoDB" id="8482085at2"/>
<dbReference type="AlphaFoldDB" id="H6SQL6"/>
<organism evidence="3 4">
    <name type="scientific">Pararhodospirillum photometricum DSM 122</name>
    <dbReference type="NCBI Taxonomy" id="1150469"/>
    <lineage>
        <taxon>Bacteria</taxon>
        <taxon>Pseudomonadati</taxon>
        <taxon>Pseudomonadota</taxon>
        <taxon>Alphaproteobacteria</taxon>
        <taxon>Rhodospirillales</taxon>
        <taxon>Rhodospirillaceae</taxon>
        <taxon>Pararhodospirillum</taxon>
    </lineage>
</organism>